<dbReference type="AlphaFoldDB" id="A0A0K6HYF6"/>
<dbReference type="EC" id="2.3.2.27" evidence="3"/>
<dbReference type="EMBL" id="CYHF01000003">
    <property type="protein sequence ID" value="CUA95944.1"/>
    <property type="molecule type" value="Genomic_DNA"/>
</dbReference>
<dbReference type="GO" id="GO:0016874">
    <property type="term" value="F:ligase activity"/>
    <property type="evidence" value="ECO:0007669"/>
    <property type="project" value="UniProtKB-KW"/>
</dbReference>
<evidence type="ECO:0000256" key="6">
    <source>
        <dbReference type="ARBA" id="ARBA00022723"/>
    </source>
</evidence>
<keyword evidence="8" id="KW-0833">Ubl conjugation pathway</keyword>
<reference evidence="15" key="1">
    <citation type="submission" date="2015-08" db="EMBL/GenBank/DDBJ databases">
        <authorList>
            <person name="Varghese N."/>
        </authorList>
    </citation>
    <scope>NUCLEOTIDE SEQUENCE [LARGE SCALE GENOMIC DNA]</scope>
    <source>
        <strain evidence="15">DSM 18181</strain>
    </source>
</reference>
<dbReference type="Pfam" id="PF12483">
    <property type="entry name" value="GIDE"/>
    <property type="match status" value="1"/>
</dbReference>
<evidence type="ECO:0000256" key="7">
    <source>
        <dbReference type="ARBA" id="ARBA00022771"/>
    </source>
</evidence>
<dbReference type="InterPro" id="IPR022170">
    <property type="entry name" value="MUL1-like"/>
</dbReference>
<dbReference type="GO" id="GO:0005509">
    <property type="term" value="F:calcium ion binding"/>
    <property type="evidence" value="ECO:0007669"/>
    <property type="project" value="InterPro"/>
</dbReference>
<evidence type="ECO:0000259" key="13">
    <source>
        <dbReference type="PROSITE" id="PS50222"/>
    </source>
</evidence>
<evidence type="ECO:0000256" key="8">
    <source>
        <dbReference type="ARBA" id="ARBA00022786"/>
    </source>
</evidence>
<evidence type="ECO:0000313" key="15">
    <source>
        <dbReference type="Proteomes" id="UP000183649"/>
    </source>
</evidence>
<dbReference type="RefSeq" id="WP_055450100.1">
    <property type="nucleotide sequence ID" value="NZ_CYHF01000003.1"/>
</dbReference>
<accession>A0A0K6HYF6</accession>
<dbReference type="GO" id="GO:0008270">
    <property type="term" value="F:zinc ion binding"/>
    <property type="evidence" value="ECO:0007669"/>
    <property type="project" value="UniProtKB-KW"/>
</dbReference>
<gene>
    <name evidence="14" type="ORF">Ga0061069_103324</name>
</gene>
<dbReference type="OrthoDB" id="7013907at2"/>
<comment type="catalytic activity">
    <reaction evidence="1">
        <text>S-ubiquitinyl-[E2 ubiquitin-conjugating enzyme]-L-cysteine + [acceptor protein]-L-lysine = [E2 ubiquitin-conjugating enzyme]-L-cysteine + N(6)-ubiquitinyl-[acceptor protein]-L-lysine.</text>
        <dbReference type="EC" id="2.3.2.27"/>
    </reaction>
</comment>
<keyword evidence="4" id="KW-0808">Transferase</keyword>
<evidence type="ECO:0000256" key="5">
    <source>
        <dbReference type="ARBA" id="ARBA00022692"/>
    </source>
</evidence>
<keyword evidence="15" id="KW-1185">Reference proteome</keyword>
<protein>
    <recommendedName>
        <fullName evidence="3">RING-type E3 ubiquitin transferase</fullName>
        <ecNumber evidence="3">2.3.2.27</ecNumber>
    </recommendedName>
</protein>
<evidence type="ECO:0000256" key="10">
    <source>
        <dbReference type="ARBA" id="ARBA00022989"/>
    </source>
</evidence>
<evidence type="ECO:0000256" key="4">
    <source>
        <dbReference type="ARBA" id="ARBA00022679"/>
    </source>
</evidence>
<proteinExistence type="predicted"/>
<dbReference type="STRING" id="339866.GCA_001418255_01203"/>
<feature type="domain" description="EF-hand" evidence="13">
    <location>
        <begin position="203"/>
        <end position="228"/>
    </location>
</feature>
<evidence type="ECO:0000256" key="2">
    <source>
        <dbReference type="ARBA" id="ARBA00004141"/>
    </source>
</evidence>
<feature type="transmembrane region" description="Helical" evidence="12">
    <location>
        <begin position="12"/>
        <end position="32"/>
    </location>
</feature>
<feature type="transmembrane region" description="Helical" evidence="12">
    <location>
        <begin position="272"/>
        <end position="293"/>
    </location>
</feature>
<dbReference type="GO" id="GO:0016567">
    <property type="term" value="P:protein ubiquitination"/>
    <property type="evidence" value="ECO:0007669"/>
    <property type="project" value="InterPro"/>
</dbReference>
<evidence type="ECO:0000256" key="1">
    <source>
        <dbReference type="ARBA" id="ARBA00000900"/>
    </source>
</evidence>
<dbReference type="InterPro" id="IPR018247">
    <property type="entry name" value="EF_Hand_1_Ca_BS"/>
</dbReference>
<dbReference type="Proteomes" id="UP000183649">
    <property type="component" value="Unassembled WGS sequence"/>
</dbReference>
<keyword evidence="7" id="KW-0863">Zinc-finger</keyword>
<evidence type="ECO:0000256" key="9">
    <source>
        <dbReference type="ARBA" id="ARBA00022833"/>
    </source>
</evidence>
<dbReference type="GO" id="GO:0016020">
    <property type="term" value="C:membrane"/>
    <property type="evidence" value="ECO:0007669"/>
    <property type="project" value="UniProtKB-SubCell"/>
</dbReference>
<keyword evidence="6" id="KW-0479">Metal-binding</keyword>
<evidence type="ECO:0000256" key="3">
    <source>
        <dbReference type="ARBA" id="ARBA00012483"/>
    </source>
</evidence>
<name>A0A0K6HYF6_9BURK</name>
<evidence type="ECO:0000256" key="12">
    <source>
        <dbReference type="SAM" id="Phobius"/>
    </source>
</evidence>
<evidence type="ECO:0000313" key="14">
    <source>
        <dbReference type="EMBL" id="CUA95944.1"/>
    </source>
</evidence>
<dbReference type="PROSITE" id="PS50222">
    <property type="entry name" value="EF_HAND_2"/>
    <property type="match status" value="1"/>
</dbReference>
<sequence length="294" mass="32859">MLGGLSPAAAPGQMLFMALALGGAGLVQFFRLQRRRRVMEDMPTARIRSASQGYVELIGQALPPDAPLFSPITRTPCCWYRFKIEKREGDGNNNWKIEEQGKSNSQFWLQDDTGRCIIDPEGAEVRALTRHTWTGATAQLIPGTSEAMMIGDTDHRYTEHLILSGQTLYALGWFTSLSPLQTSMHAEVRERIAAWKADPQQRRAFDTNGDGELDMAEFEQLRQQAAAAVEAERRERAAQPQTHVLRKPADKRLFLLTTEPHDKLARNLRWQAWAWLTAGVLALAYGGAGLLMLG</sequence>
<keyword evidence="11 12" id="KW-0472">Membrane</keyword>
<keyword evidence="14" id="KW-0436">Ligase</keyword>
<dbReference type="GO" id="GO:0061630">
    <property type="term" value="F:ubiquitin protein ligase activity"/>
    <property type="evidence" value="ECO:0007669"/>
    <property type="project" value="UniProtKB-EC"/>
</dbReference>
<evidence type="ECO:0000256" key="11">
    <source>
        <dbReference type="ARBA" id="ARBA00023136"/>
    </source>
</evidence>
<dbReference type="PROSITE" id="PS00018">
    <property type="entry name" value="EF_HAND_1"/>
    <property type="match status" value="1"/>
</dbReference>
<dbReference type="InterPro" id="IPR002048">
    <property type="entry name" value="EF_hand_dom"/>
</dbReference>
<comment type="subcellular location">
    <subcellularLocation>
        <location evidence="2">Membrane</location>
        <topology evidence="2">Multi-pass membrane protein</topology>
    </subcellularLocation>
</comment>
<keyword evidence="5 12" id="KW-0812">Transmembrane</keyword>
<organism evidence="14 15">
    <name type="scientific">Thiomonas bhubaneswarensis</name>
    <dbReference type="NCBI Taxonomy" id="339866"/>
    <lineage>
        <taxon>Bacteria</taxon>
        <taxon>Pseudomonadati</taxon>
        <taxon>Pseudomonadota</taxon>
        <taxon>Betaproteobacteria</taxon>
        <taxon>Burkholderiales</taxon>
        <taxon>Thiomonas</taxon>
    </lineage>
</organism>
<keyword evidence="10 12" id="KW-1133">Transmembrane helix</keyword>
<keyword evidence="9" id="KW-0862">Zinc</keyword>